<keyword evidence="3" id="KW-0238">DNA-binding</keyword>
<evidence type="ECO:0000256" key="6">
    <source>
        <dbReference type="SAM" id="MobiDB-lite"/>
    </source>
</evidence>
<feature type="compositionally biased region" description="Polar residues" evidence="6">
    <location>
        <begin position="69"/>
        <end position="80"/>
    </location>
</feature>
<dbReference type="InterPro" id="IPR036864">
    <property type="entry name" value="Zn2-C6_fun-type_DNA-bd_sf"/>
</dbReference>
<organism evidence="8 9">
    <name type="scientific">Aspergillus avenaceus</name>
    <dbReference type="NCBI Taxonomy" id="36643"/>
    <lineage>
        <taxon>Eukaryota</taxon>
        <taxon>Fungi</taxon>
        <taxon>Dikarya</taxon>
        <taxon>Ascomycota</taxon>
        <taxon>Pezizomycotina</taxon>
        <taxon>Eurotiomycetes</taxon>
        <taxon>Eurotiomycetidae</taxon>
        <taxon>Eurotiales</taxon>
        <taxon>Aspergillaceae</taxon>
        <taxon>Aspergillus</taxon>
        <taxon>Aspergillus subgen. Circumdati</taxon>
    </lineage>
</organism>
<evidence type="ECO:0000259" key="7">
    <source>
        <dbReference type="PROSITE" id="PS50048"/>
    </source>
</evidence>
<feature type="domain" description="Zn(2)-C6 fungal-type" evidence="7">
    <location>
        <begin position="15"/>
        <end position="45"/>
    </location>
</feature>
<keyword evidence="5" id="KW-0539">Nucleus</keyword>
<evidence type="ECO:0000256" key="3">
    <source>
        <dbReference type="ARBA" id="ARBA00023125"/>
    </source>
</evidence>
<dbReference type="Proteomes" id="UP000325780">
    <property type="component" value="Unassembled WGS sequence"/>
</dbReference>
<reference evidence="8 9" key="1">
    <citation type="submission" date="2019-04" db="EMBL/GenBank/DDBJ databases">
        <title>Friends and foes A comparative genomics study of 23 Aspergillus species from section Flavi.</title>
        <authorList>
            <consortium name="DOE Joint Genome Institute"/>
            <person name="Kjaerbolling I."/>
            <person name="Vesth T."/>
            <person name="Frisvad J.C."/>
            <person name="Nybo J.L."/>
            <person name="Theobald S."/>
            <person name="Kildgaard S."/>
            <person name="Isbrandt T."/>
            <person name="Kuo A."/>
            <person name="Sato A."/>
            <person name="Lyhne E.K."/>
            <person name="Kogle M.E."/>
            <person name="Wiebenga A."/>
            <person name="Kun R.S."/>
            <person name="Lubbers R.J."/>
            <person name="Makela M.R."/>
            <person name="Barry K."/>
            <person name="Chovatia M."/>
            <person name="Clum A."/>
            <person name="Daum C."/>
            <person name="Haridas S."/>
            <person name="He G."/>
            <person name="LaButti K."/>
            <person name="Lipzen A."/>
            <person name="Mondo S."/>
            <person name="Riley R."/>
            <person name="Salamov A."/>
            <person name="Simmons B.A."/>
            <person name="Magnuson J.K."/>
            <person name="Henrissat B."/>
            <person name="Mortensen U.H."/>
            <person name="Larsen T.O."/>
            <person name="Devries R.P."/>
            <person name="Grigoriev I.V."/>
            <person name="Machida M."/>
            <person name="Baker S.E."/>
            <person name="Andersen M.R."/>
        </authorList>
    </citation>
    <scope>NUCLEOTIDE SEQUENCE [LARGE SCALE GENOMIC DNA]</scope>
    <source>
        <strain evidence="8 9">IBT 18842</strain>
    </source>
</reference>
<proteinExistence type="predicted"/>
<keyword evidence="1" id="KW-0479">Metal-binding</keyword>
<sequence>MDRQPPRKRPRLSMACNICRQRKVKCDAAYPKCRNCRVRNQICITTDPQRPGCPGVREWLEIPEKLPPSSATGVDDQQQSPRREFHETYQSEYPHQKDAQPSRPQVSTAPATIEHKVSPVHQPFDTSFNIEQGTNRMKVMGGSSSQCLAKSLDVYFKTAGMKPVSSFFRYGMRHAEELELPLTLALPDLPEQHARDRYISAYRTRIHPAYPLVRIGKIKPGMEQQAARGGFWSLPREQIPFLVMAYLILSLGADELAQFPTEEGEKYLHAAAGLLSHLIVVPYLPTIQALLLLTLAYRRRNHDGLAWQTLGMAIRIAYTVGIHRPMARPLEHQNSDEQELHARVWATCCCIETVMHLESGRPTTISDEHMAKPQSILPEYRFTRWHLELAGYQASICDHIYNHRSGTRNVRQILLDTAHLDRGLLSWANQIPPELRPGSDIFCAKDEFHIVTFLSIQYHSSMIALHRAALIAPVSTFEAEVTKHRIEEPSRFRIADGESVCMNSARAIAKLSVELPERAAQSCLIPTSSSLLACIVLAIGLMKHPGSRLQAIDLQLLKACLNYSSTQMAQCKTDPRFMGGLDVIYDQAKARIDSFIACDVPQQPSLFQPRQSLADTSQETNSSTPVANSNIKAPSNQLPTPSTYETTTPVNRTDNATNLSQINANGQSEPHPDPIRRDPGNDSLQNIDNSAWEPLSQQHGDIWNMRSTNGFLDGLNDDMNQLDQVFPFENFDVEDLWNWMLYLDSPSNGDTLGE</sequence>
<protein>
    <recommendedName>
        <fullName evidence="7">Zn(2)-C6 fungal-type domain-containing protein</fullName>
    </recommendedName>
</protein>
<dbReference type="OrthoDB" id="3037908at2759"/>
<dbReference type="Gene3D" id="4.10.240.10">
    <property type="entry name" value="Zn(2)-C6 fungal-type DNA-binding domain"/>
    <property type="match status" value="1"/>
</dbReference>
<feature type="compositionally biased region" description="Basic and acidic residues" evidence="6">
    <location>
        <begin position="670"/>
        <end position="680"/>
    </location>
</feature>
<dbReference type="Pfam" id="PF04082">
    <property type="entry name" value="Fungal_trans"/>
    <property type="match status" value="1"/>
</dbReference>
<dbReference type="CDD" id="cd00067">
    <property type="entry name" value="GAL4"/>
    <property type="match status" value="1"/>
</dbReference>
<accession>A0A5N6UAG0</accession>
<dbReference type="GO" id="GO:0003677">
    <property type="term" value="F:DNA binding"/>
    <property type="evidence" value="ECO:0007669"/>
    <property type="project" value="UniProtKB-KW"/>
</dbReference>
<evidence type="ECO:0000313" key="9">
    <source>
        <dbReference type="Proteomes" id="UP000325780"/>
    </source>
</evidence>
<feature type="compositionally biased region" description="Polar residues" evidence="6">
    <location>
        <begin position="610"/>
        <end position="668"/>
    </location>
</feature>
<dbReference type="GO" id="GO:0000981">
    <property type="term" value="F:DNA-binding transcription factor activity, RNA polymerase II-specific"/>
    <property type="evidence" value="ECO:0007669"/>
    <property type="project" value="InterPro"/>
</dbReference>
<dbReference type="SMART" id="SM00066">
    <property type="entry name" value="GAL4"/>
    <property type="match status" value="1"/>
</dbReference>
<evidence type="ECO:0000256" key="4">
    <source>
        <dbReference type="ARBA" id="ARBA00023163"/>
    </source>
</evidence>
<keyword evidence="2" id="KW-0805">Transcription regulation</keyword>
<dbReference type="CDD" id="cd12148">
    <property type="entry name" value="fungal_TF_MHR"/>
    <property type="match status" value="1"/>
</dbReference>
<evidence type="ECO:0000256" key="5">
    <source>
        <dbReference type="ARBA" id="ARBA00023242"/>
    </source>
</evidence>
<feature type="region of interest" description="Disordered" evidence="6">
    <location>
        <begin position="610"/>
        <end position="688"/>
    </location>
</feature>
<dbReference type="InterPro" id="IPR001138">
    <property type="entry name" value="Zn2Cys6_DnaBD"/>
</dbReference>
<dbReference type="GO" id="GO:0009893">
    <property type="term" value="P:positive regulation of metabolic process"/>
    <property type="evidence" value="ECO:0007669"/>
    <property type="project" value="UniProtKB-ARBA"/>
</dbReference>
<dbReference type="PROSITE" id="PS50048">
    <property type="entry name" value="ZN2_CY6_FUNGAL_2"/>
    <property type="match status" value="1"/>
</dbReference>
<dbReference type="PANTHER" id="PTHR46910">
    <property type="entry name" value="TRANSCRIPTION FACTOR PDR1"/>
    <property type="match status" value="1"/>
</dbReference>
<dbReference type="PROSITE" id="PS00463">
    <property type="entry name" value="ZN2_CY6_FUNGAL_1"/>
    <property type="match status" value="1"/>
</dbReference>
<evidence type="ECO:0000256" key="1">
    <source>
        <dbReference type="ARBA" id="ARBA00022723"/>
    </source>
</evidence>
<dbReference type="PANTHER" id="PTHR46910:SF1">
    <property type="entry name" value="MISCELLANEOUS ZN(II)2CYS6 TRANSCRIPTION FACTOR (EUROFUNG)-RELATED"/>
    <property type="match status" value="1"/>
</dbReference>
<dbReference type="SMART" id="SM00906">
    <property type="entry name" value="Fungal_trans"/>
    <property type="match status" value="1"/>
</dbReference>
<dbReference type="AlphaFoldDB" id="A0A5N6UAG0"/>
<name>A0A5N6UAG0_ASPAV</name>
<dbReference type="EMBL" id="ML742024">
    <property type="protein sequence ID" value="KAE8155181.1"/>
    <property type="molecule type" value="Genomic_DNA"/>
</dbReference>
<feature type="region of interest" description="Disordered" evidence="6">
    <location>
        <begin position="64"/>
        <end position="109"/>
    </location>
</feature>
<dbReference type="SUPFAM" id="SSF57701">
    <property type="entry name" value="Zn2/Cys6 DNA-binding domain"/>
    <property type="match status" value="1"/>
</dbReference>
<gene>
    <name evidence="8" type="ORF">BDV25DRAFT_135229</name>
</gene>
<dbReference type="GO" id="GO:0006351">
    <property type="term" value="P:DNA-templated transcription"/>
    <property type="evidence" value="ECO:0007669"/>
    <property type="project" value="InterPro"/>
</dbReference>
<keyword evidence="4" id="KW-0804">Transcription</keyword>
<dbReference type="InterPro" id="IPR007219">
    <property type="entry name" value="XnlR_reg_dom"/>
</dbReference>
<dbReference type="Pfam" id="PF00172">
    <property type="entry name" value="Zn_clus"/>
    <property type="match status" value="1"/>
</dbReference>
<evidence type="ECO:0000256" key="2">
    <source>
        <dbReference type="ARBA" id="ARBA00023015"/>
    </source>
</evidence>
<feature type="compositionally biased region" description="Basic and acidic residues" evidence="6">
    <location>
        <begin position="81"/>
        <end position="100"/>
    </location>
</feature>
<keyword evidence="9" id="KW-1185">Reference proteome</keyword>
<evidence type="ECO:0000313" key="8">
    <source>
        <dbReference type="EMBL" id="KAE8155181.1"/>
    </source>
</evidence>
<dbReference type="GO" id="GO:0008270">
    <property type="term" value="F:zinc ion binding"/>
    <property type="evidence" value="ECO:0007669"/>
    <property type="project" value="InterPro"/>
</dbReference>
<dbReference type="InterPro" id="IPR050987">
    <property type="entry name" value="AtrR-like"/>
</dbReference>